<dbReference type="Proteomes" id="UP001396898">
    <property type="component" value="Unassembled WGS sequence"/>
</dbReference>
<dbReference type="EMBL" id="JAQQWI010000015">
    <property type="protein sequence ID" value="KAK8012273.1"/>
    <property type="molecule type" value="Genomic_DNA"/>
</dbReference>
<evidence type="ECO:0000313" key="1">
    <source>
        <dbReference type="EMBL" id="KAK8012273.1"/>
    </source>
</evidence>
<keyword evidence="2" id="KW-1185">Reference proteome</keyword>
<accession>A0ABR1RGH2</accession>
<evidence type="ECO:0000313" key="2">
    <source>
        <dbReference type="Proteomes" id="UP001396898"/>
    </source>
</evidence>
<comment type="caution">
    <text evidence="1">The sequence shown here is derived from an EMBL/GenBank/DDBJ whole genome shotgun (WGS) entry which is preliminary data.</text>
</comment>
<name>A0ABR1RGH2_9PEZI</name>
<gene>
    <name evidence="1" type="ORF">PG991_009648</name>
</gene>
<protein>
    <submittedName>
        <fullName evidence="1">Uncharacterized protein</fullName>
    </submittedName>
</protein>
<organism evidence="1 2">
    <name type="scientific">Apiospora marii</name>
    <dbReference type="NCBI Taxonomy" id="335849"/>
    <lineage>
        <taxon>Eukaryota</taxon>
        <taxon>Fungi</taxon>
        <taxon>Dikarya</taxon>
        <taxon>Ascomycota</taxon>
        <taxon>Pezizomycotina</taxon>
        <taxon>Sordariomycetes</taxon>
        <taxon>Xylariomycetidae</taxon>
        <taxon>Amphisphaeriales</taxon>
        <taxon>Apiosporaceae</taxon>
        <taxon>Apiospora</taxon>
    </lineage>
</organism>
<proteinExistence type="predicted"/>
<sequence length="144" mass="16349">MIAKQHISQARLRLEAQQVVTTPESEVVHGILRHRPAWPARNLLLLRRPILAAFVAVLRLPLSRGGELQVIVSEGSVGGAWWCFRLGRRTRNAVGKECLVHFPVYVDVFRIYDDTGRSFVDLRVTRRCHAGVTVINRTIFVVMI</sequence>
<reference evidence="1 2" key="1">
    <citation type="submission" date="2023-01" db="EMBL/GenBank/DDBJ databases">
        <title>Analysis of 21 Apiospora genomes using comparative genomics revels a genus with tremendous synthesis potential of carbohydrate active enzymes and secondary metabolites.</title>
        <authorList>
            <person name="Sorensen T."/>
        </authorList>
    </citation>
    <scope>NUCLEOTIDE SEQUENCE [LARGE SCALE GENOMIC DNA]</scope>
    <source>
        <strain evidence="1 2">CBS 20057</strain>
    </source>
</reference>